<evidence type="ECO:0000256" key="1">
    <source>
        <dbReference type="ARBA" id="ARBA00022737"/>
    </source>
</evidence>
<organism evidence="4 5">
    <name type="scientific">Adineta ricciae</name>
    <name type="common">Rotifer</name>
    <dbReference type="NCBI Taxonomy" id="249248"/>
    <lineage>
        <taxon>Eukaryota</taxon>
        <taxon>Metazoa</taxon>
        <taxon>Spiralia</taxon>
        <taxon>Gnathifera</taxon>
        <taxon>Rotifera</taxon>
        <taxon>Eurotatoria</taxon>
        <taxon>Bdelloidea</taxon>
        <taxon>Adinetida</taxon>
        <taxon>Adinetidae</taxon>
        <taxon>Adineta</taxon>
    </lineage>
</organism>
<evidence type="ECO:0000313" key="5">
    <source>
        <dbReference type="Proteomes" id="UP000663828"/>
    </source>
</evidence>
<dbReference type="FunFam" id="1.10.238.10:FF:000001">
    <property type="entry name" value="Calmodulin 1"/>
    <property type="match status" value="1"/>
</dbReference>
<dbReference type="Proteomes" id="UP000663828">
    <property type="component" value="Unassembled WGS sequence"/>
</dbReference>
<dbReference type="PANTHER" id="PTHR23048">
    <property type="entry name" value="MYOSIN LIGHT CHAIN 1, 3"/>
    <property type="match status" value="1"/>
</dbReference>
<dbReference type="Pfam" id="PF13499">
    <property type="entry name" value="EF-hand_7"/>
    <property type="match status" value="1"/>
</dbReference>
<dbReference type="Gene3D" id="1.10.238.10">
    <property type="entry name" value="EF-hand"/>
    <property type="match status" value="2"/>
</dbReference>
<reference evidence="4" key="1">
    <citation type="submission" date="2021-02" db="EMBL/GenBank/DDBJ databases">
        <authorList>
            <person name="Nowell W R."/>
        </authorList>
    </citation>
    <scope>NUCLEOTIDE SEQUENCE</scope>
</reference>
<evidence type="ECO:0000256" key="2">
    <source>
        <dbReference type="ARBA" id="ARBA00022837"/>
    </source>
</evidence>
<dbReference type="InterPro" id="IPR018247">
    <property type="entry name" value="EF_Hand_1_Ca_BS"/>
</dbReference>
<name>A0A815JKA4_ADIRI</name>
<sequence length="166" mass="18621">MTSENELAGGTRAQNLSLPIELSAEKIQDFQASFSLMDIRAKGFISPDDLLQVAKAADMKISVNEAHLLLGSADEDQSGGIDMREFLSIMTTPINQQDLEEELRGTFNVFDKDKNGTINANELKKFVRFWDCELTEDEADDMINQADPNKTGSINYHDFIEFLLHT</sequence>
<evidence type="ECO:0000313" key="4">
    <source>
        <dbReference type="EMBL" id="CAF1380160.1"/>
    </source>
</evidence>
<dbReference type="InterPro" id="IPR050230">
    <property type="entry name" value="CALM/Myosin/TropC-like"/>
</dbReference>
<keyword evidence="1" id="KW-0677">Repeat</keyword>
<accession>A0A815JKA4</accession>
<keyword evidence="5" id="KW-1185">Reference proteome</keyword>
<dbReference type="GO" id="GO:0016460">
    <property type="term" value="C:myosin II complex"/>
    <property type="evidence" value="ECO:0007669"/>
    <property type="project" value="TreeGrafter"/>
</dbReference>
<dbReference type="CDD" id="cd00051">
    <property type="entry name" value="EFh"/>
    <property type="match status" value="1"/>
</dbReference>
<dbReference type="PROSITE" id="PS00018">
    <property type="entry name" value="EF_HAND_1"/>
    <property type="match status" value="2"/>
</dbReference>
<dbReference type="EMBL" id="CAJNOR010003125">
    <property type="protein sequence ID" value="CAF1380160.1"/>
    <property type="molecule type" value="Genomic_DNA"/>
</dbReference>
<dbReference type="SMART" id="SM00054">
    <property type="entry name" value="EFh"/>
    <property type="match status" value="4"/>
</dbReference>
<dbReference type="Pfam" id="PF13833">
    <property type="entry name" value="EF-hand_8"/>
    <property type="match status" value="1"/>
</dbReference>
<keyword evidence="2" id="KW-0106">Calcium</keyword>
<gene>
    <name evidence="4" type="ORF">XAT740_LOCUS33031</name>
</gene>
<feature type="domain" description="EF-hand" evidence="3">
    <location>
        <begin position="134"/>
        <end position="166"/>
    </location>
</feature>
<proteinExistence type="predicted"/>
<feature type="domain" description="EF-hand" evidence="3">
    <location>
        <begin position="25"/>
        <end position="60"/>
    </location>
</feature>
<evidence type="ECO:0000259" key="3">
    <source>
        <dbReference type="PROSITE" id="PS50222"/>
    </source>
</evidence>
<dbReference type="PROSITE" id="PS50222">
    <property type="entry name" value="EF_HAND_2"/>
    <property type="match status" value="3"/>
</dbReference>
<dbReference type="SUPFAM" id="SSF47473">
    <property type="entry name" value="EF-hand"/>
    <property type="match status" value="1"/>
</dbReference>
<protein>
    <recommendedName>
        <fullName evidence="3">EF-hand domain-containing protein</fullName>
    </recommendedName>
</protein>
<dbReference type="PANTHER" id="PTHR23048:SF0">
    <property type="entry name" value="CALMODULIN LIKE 3"/>
    <property type="match status" value="1"/>
</dbReference>
<dbReference type="InterPro" id="IPR011992">
    <property type="entry name" value="EF-hand-dom_pair"/>
</dbReference>
<comment type="caution">
    <text evidence="4">The sequence shown here is derived from an EMBL/GenBank/DDBJ whole genome shotgun (WGS) entry which is preliminary data.</text>
</comment>
<dbReference type="InterPro" id="IPR002048">
    <property type="entry name" value="EF_hand_dom"/>
</dbReference>
<feature type="domain" description="EF-hand" evidence="3">
    <location>
        <begin position="98"/>
        <end position="133"/>
    </location>
</feature>
<dbReference type="GO" id="GO:0005509">
    <property type="term" value="F:calcium ion binding"/>
    <property type="evidence" value="ECO:0007669"/>
    <property type="project" value="InterPro"/>
</dbReference>
<dbReference type="AlphaFoldDB" id="A0A815JKA4"/>